<keyword evidence="6" id="KW-1185">Reference proteome</keyword>
<evidence type="ECO:0000256" key="2">
    <source>
        <dbReference type="PIRSR" id="PIRSR640198-2"/>
    </source>
</evidence>
<evidence type="ECO:0000256" key="3">
    <source>
        <dbReference type="SAM" id="MobiDB-lite"/>
    </source>
</evidence>
<dbReference type="Proteomes" id="UP000008809">
    <property type="component" value="Chromosome"/>
</dbReference>
<evidence type="ECO:0000256" key="1">
    <source>
        <dbReference type="PIRSR" id="PIRSR640198-1"/>
    </source>
</evidence>
<dbReference type="KEGG" id="rpb:RPB_3058"/>
<evidence type="ECO:0000259" key="4">
    <source>
        <dbReference type="PROSITE" id="PS51459"/>
    </source>
</evidence>
<dbReference type="SUPFAM" id="SSF140931">
    <property type="entry name" value="Fic-like"/>
    <property type="match status" value="1"/>
</dbReference>
<feature type="binding site" evidence="2">
    <location>
        <begin position="457"/>
        <end position="464"/>
    </location>
    <ligand>
        <name>ATP</name>
        <dbReference type="ChEBI" id="CHEBI:30616"/>
    </ligand>
</feature>
<dbReference type="STRING" id="316058.RPB_3058"/>
<proteinExistence type="predicted"/>
<gene>
    <name evidence="5" type="ordered locus">RPB_3058</name>
</gene>
<accession>Q2IVK1</accession>
<reference evidence="5 6" key="1">
    <citation type="submission" date="2006-01" db="EMBL/GenBank/DDBJ databases">
        <title>Complete sequence of Rhodopseudomonas palustris HaA2.</title>
        <authorList>
            <consortium name="US DOE Joint Genome Institute"/>
            <person name="Copeland A."/>
            <person name="Lucas S."/>
            <person name="Lapidus A."/>
            <person name="Barry K."/>
            <person name="Detter J.C."/>
            <person name="Glavina T."/>
            <person name="Hammon N."/>
            <person name="Israni S."/>
            <person name="Pitluck S."/>
            <person name="Chain P."/>
            <person name="Malfatti S."/>
            <person name="Shin M."/>
            <person name="Vergez L."/>
            <person name="Schmutz J."/>
            <person name="Larimer F."/>
            <person name="Land M."/>
            <person name="Hauser L."/>
            <person name="Pelletier D.A."/>
            <person name="Kyrpides N."/>
            <person name="Anderson I."/>
            <person name="Oda Y."/>
            <person name="Harwood C.S."/>
            <person name="Richardson P."/>
        </authorList>
    </citation>
    <scope>NUCLEOTIDE SEQUENCE [LARGE SCALE GENOMIC DNA]</scope>
    <source>
        <strain evidence="5 6">HaA2</strain>
    </source>
</reference>
<dbReference type="InterPro" id="IPR036597">
    <property type="entry name" value="Fido-like_dom_sf"/>
</dbReference>
<dbReference type="EMBL" id="CP000250">
    <property type="protein sequence ID" value="ABD07759.1"/>
    <property type="molecule type" value="Genomic_DNA"/>
</dbReference>
<dbReference type="HOGENOM" id="CLU_548181_0_0_5"/>
<evidence type="ECO:0000313" key="5">
    <source>
        <dbReference type="EMBL" id="ABD07759.1"/>
    </source>
</evidence>
<protein>
    <submittedName>
        <fullName evidence="5">Filamentation induced by cAMP protein Fic</fullName>
    </submittedName>
</protein>
<dbReference type="AlphaFoldDB" id="Q2IVK1"/>
<dbReference type="InterPro" id="IPR003812">
    <property type="entry name" value="Fido"/>
</dbReference>
<keyword evidence="2" id="KW-0067">ATP-binding</keyword>
<sequence>MPEVVPLKANPSVAAPNEKLEKSLSALKKLTSDGARRVFKTAEIGRTDRERLVKNGFLKEVMNGWLMLARTGDSTSWYSSYWEFCRSYLDERFGDDWVLSPESTIPLLAGNTNVPAQIVVQAPNANNLAVKLPHDTSIFAYKTKIPTAAPAAFAGMRVYPTVEAICNAAPNFWSTNKTDMVALLGSIRDRSSILKVLLGSGKTTAAGRIAGAYRQLGKPAIADEIVATMKSADYQVREEADPFRGVVEITLGAGKPVAPVVTRVRLMWAQMRDAVLAVFTAEPSKVDDIDAYIDAVNERYTSDAYHSLSIEGYSVSEELIERVKKGQWSPETNEGDKKQTDAMAAKGYQLAFDEAVKSVRRVLEGADAATVAEEDHLKWFRALFQPSIAAGLLKAERLSGYRQHFIFIKNSGHSPTAWESLPDAMETFFECIREEKDPRVRAVLGHFLFTFIHPLPDGNGRSGRFLMNVMLAEGGYPWTIIPVDRRNEYMQALEKASVQGDITPFAQFVADCARLEPPPPRRLKAGEVQAEIPEAAAAPSP</sequence>
<dbReference type="Gene3D" id="1.10.3290.10">
    <property type="entry name" value="Fido-like domain"/>
    <property type="match status" value="1"/>
</dbReference>
<dbReference type="eggNOG" id="COG3177">
    <property type="taxonomic scope" value="Bacteria"/>
</dbReference>
<dbReference type="RefSeq" id="WP_011441943.1">
    <property type="nucleotide sequence ID" value="NC_007778.1"/>
</dbReference>
<keyword evidence="2" id="KW-0547">Nucleotide-binding</keyword>
<organism evidence="5 6">
    <name type="scientific">Rhodopseudomonas palustris (strain HaA2)</name>
    <dbReference type="NCBI Taxonomy" id="316058"/>
    <lineage>
        <taxon>Bacteria</taxon>
        <taxon>Pseudomonadati</taxon>
        <taxon>Pseudomonadota</taxon>
        <taxon>Alphaproteobacteria</taxon>
        <taxon>Hyphomicrobiales</taxon>
        <taxon>Nitrobacteraceae</taxon>
        <taxon>Rhodopseudomonas</taxon>
    </lineage>
</organism>
<feature type="region of interest" description="Disordered" evidence="3">
    <location>
        <begin position="519"/>
        <end position="541"/>
    </location>
</feature>
<evidence type="ECO:0000313" key="6">
    <source>
        <dbReference type="Proteomes" id="UP000008809"/>
    </source>
</evidence>
<dbReference type="GO" id="GO:0005524">
    <property type="term" value="F:ATP binding"/>
    <property type="evidence" value="ECO:0007669"/>
    <property type="project" value="UniProtKB-KW"/>
</dbReference>
<dbReference type="Pfam" id="PF02661">
    <property type="entry name" value="Fic"/>
    <property type="match status" value="1"/>
</dbReference>
<dbReference type="InterPro" id="IPR040198">
    <property type="entry name" value="Fido_containing"/>
</dbReference>
<feature type="compositionally biased region" description="Low complexity" evidence="3">
    <location>
        <begin position="530"/>
        <end position="541"/>
    </location>
</feature>
<feature type="domain" description="Fido" evidence="4">
    <location>
        <begin position="371"/>
        <end position="511"/>
    </location>
</feature>
<feature type="active site" evidence="1">
    <location>
        <position position="453"/>
    </location>
</feature>
<dbReference type="CDD" id="cd01983">
    <property type="entry name" value="SIMIBI"/>
    <property type="match status" value="1"/>
</dbReference>
<name>Q2IVK1_RHOP2</name>
<dbReference type="PROSITE" id="PS51459">
    <property type="entry name" value="FIDO"/>
    <property type="match status" value="1"/>
</dbReference>
<dbReference type="PANTHER" id="PTHR13504">
    <property type="entry name" value="FIDO DOMAIN-CONTAINING PROTEIN DDB_G0283145"/>
    <property type="match status" value="1"/>
</dbReference>
<dbReference type="PANTHER" id="PTHR13504:SF38">
    <property type="entry name" value="FIDO DOMAIN-CONTAINING PROTEIN"/>
    <property type="match status" value="1"/>
</dbReference>